<evidence type="ECO:0000256" key="16">
    <source>
        <dbReference type="ARBA" id="ARBA00071799"/>
    </source>
</evidence>
<dbReference type="Proteomes" id="UP001334084">
    <property type="component" value="Chromosome 1"/>
</dbReference>
<evidence type="ECO:0000256" key="7">
    <source>
        <dbReference type="ARBA" id="ARBA00022598"/>
    </source>
</evidence>
<keyword evidence="13" id="KW-0030">Aminoacyl-tRNA synthetase</keyword>
<dbReference type="FunFam" id="3.30.930.10:FF:000178">
    <property type="entry name" value="Phenylalanyl-tRNA synthetase subunit alpha"/>
    <property type="match status" value="1"/>
</dbReference>
<dbReference type="Gene3D" id="3.30.930.10">
    <property type="entry name" value="Bira Bifunctional Protein, Domain 2"/>
    <property type="match status" value="1"/>
</dbReference>
<dbReference type="Gene3D" id="1.10.10.2330">
    <property type="match status" value="1"/>
</dbReference>
<dbReference type="Pfam" id="PF18553">
    <property type="entry name" value="PheRS_DBD3"/>
    <property type="match status" value="1"/>
</dbReference>
<name>A0AAX4J8Q8_9MICR</name>
<comment type="subcellular location">
    <subcellularLocation>
        <location evidence="2">Cytoplasm</location>
    </subcellularLocation>
</comment>
<dbReference type="KEGG" id="vnx:VNE69_01281"/>
<keyword evidence="19" id="KW-1185">Reference proteome</keyword>
<dbReference type="PANTHER" id="PTHR11538">
    <property type="entry name" value="PHENYLALANYL-TRNA SYNTHETASE"/>
    <property type="match status" value="1"/>
</dbReference>
<keyword evidence="12" id="KW-0648">Protein biosynthesis</keyword>
<keyword evidence="8" id="KW-0479">Metal-binding</keyword>
<evidence type="ECO:0000313" key="18">
    <source>
        <dbReference type="EMBL" id="WUR02343.1"/>
    </source>
</evidence>
<gene>
    <name evidence="18" type="ORF">VNE69_01281</name>
</gene>
<evidence type="ECO:0000256" key="11">
    <source>
        <dbReference type="ARBA" id="ARBA00022842"/>
    </source>
</evidence>
<dbReference type="GO" id="GO:0005524">
    <property type="term" value="F:ATP binding"/>
    <property type="evidence" value="ECO:0007669"/>
    <property type="project" value="UniProtKB-KW"/>
</dbReference>
<dbReference type="GeneID" id="90540145"/>
<dbReference type="GO" id="GO:0006432">
    <property type="term" value="P:phenylalanyl-tRNA aminoacylation"/>
    <property type="evidence" value="ECO:0007669"/>
    <property type="project" value="InterPro"/>
</dbReference>
<dbReference type="InterPro" id="IPR006195">
    <property type="entry name" value="aa-tRNA-synth_II"/>
</dbReference>
<evidence type="ECO:0000256" key="13">
    <source>
        <dbReference type="ARBA" id="ARBA00023146"/>
    </source>
</evidence>
<dbReference type="RefSeq" id="XP_065328488.1">
    <property type="nucleotide sequence ID" value="XM_065472416.1"/>
</dbReference>
<evidence type="ECO:0000256" key="12">
    <source>
        <dbReference type="ARBA" id="ARBA00022917"/>
    </source>
</evidence>
<organism evidence="18 19">
    <name type="scientific">Vairimorpha necatrix</name>
    <dbReference type="NCBI Taxonomy" id="6039"/>
    <lineage>
        <taxon>Eukaryota</taxon>
        <taxon>Fungi</taxon>
        <taxon>Fungi incertae sedis</taxon>
        <taxon>Microsporidia</taxon>
        <taxon>Nosematidae</taxon>
        <taxon>Vairimorpha</taxon>
    </lineage>
</organism>
<accession>A0AAX4J8Q8</accession>
<comment type="similarity">
    <text evidence="3">Belongs to the class-II aminoacyl-tRNA synthetase family. Phe-tRNA synthetase alpha subunit type 2 subfamily.</text>
</comment>
<evidence type="ECO:0000256" key="10">
    <source>
        <dbReference type="ARBA" id="ARBA00022840"/>
    </source>
</evidence>
<evidence type="ECO:0000256" key="4">
    <source>
        <dbReference type="ARBA" id="ARBA00011209"/>
    </source>
</evidence>
<comment type="subunit">
    <text evidence="4">Tetramer of two alpha and two beta subunits.</text>
</comment>
<comment type="cofactor">
    <cofactor evidence="1">
        <name>Mg(2+)</name>
        <dbReference type="ChEBI" id="CHEBI:18420"/>
    </cofactor>
</comment>
<dbReference type="AlphaFoldDB" id="A0AAX4J8Q8"/>
<keyword evidence="11" id="KW-0460">Magnesium</keyword>
<evidence type="ECO:0000259" key="17">
    <source>
        <dbReference type="PROSITE" id="PS50862"/>
    </source>
</evidence>
<dbReference type="EMBL" id="CP142726">
    <property type="protein sequence ID" value="WUR02343.1"/>
    <property type="molecule type" value="Genomic_DNA"/>
</dbReference>
<dbReference type="NCBIfam" id="TIGR00468">
    <property type="entry name" value="pheS"/>
    <property type="match status" value="1"/>
</dbReference>
<dbReference type="GO" id="GO:0009328">
    <property type="term" value="C:phenylalanine-tRNA ligase complex"/>
    <property type="evidence" value="ECO:0007669"/>
    <property type="project" value="TreeGrafter"/>
</dbReference>
<comment type="catalytic activity">
    <reaction evidence="15">
        <text>tRNA(Phe) + L-phenylalanine + ATP = L-phenylalanyl-tRNA(Phe) + AMP + diphosphate + H(+)</text>
        <dbReference type="Rhea" id="RHEA:19413"/>
        <dbReference type="Rhea" id="RHEA-COMP:9668"/>
        <dbReference type="Rhea" id="RHEA-COMP:9699"/>
        <dbReference type="ChEBI" id="CHEBI:15378"/>
        <dbReference type="ChEBI" id="CHEBI:30616"/>
        <dbReference type="ChEBI" id="CHEBI:33019"/>
        <dbReference type="ChEBI" id="CHEBI:58095"/>
        <dbReference type="ChEBI" id="CHEBI:78442"/>
        <dbReference type="ChEBI" id="CHEBI:78531"/>
        <dbReference type="ChEBI" id="CHEBI:456215"/>
        <dbReference type="EC" id="6.1.1.20"/>
    </reaction>
</comment>
<feature type="domain" description="Aminoacyl-transfer RNA synthetases class-II family profile" evidence="17">
    <location>
        <begin position="208"/>
        <end position="458"/>
    </location>
</feature>
<dbReference type="NCBIfam" id="NF003210">
    <property type="entry name" value="PRK04172.1"/>
    <property type="match status" value="1"/>
</dbReference>
<evidence type="ECO:0000256" key="5">
    <source>
        <dbReference type="ARBA" id="ARBA00012814"/>
    </source>
</evidence>
<keyword evidence="6" id="KW-0963">Cytoplasm</keyword>
<evidence type="ECO:0000256" key="2">
    <source>
        <dbReference type="ARBA" id="ARBA00004496"/>
    </source>
</evidence>
<evidence type="ECO:0000256" key="3">
    <source>
        <dbReference type="ARBA" id="ARBA00006703"/>
    </source>
</evidence>
<dbReference type="PROSITE" id="PS50862">
    <property type="entry name" value="AA_TRNA_LIGASE_II"/>
    <property type="match status" value="1"/>
</dbReference>
<keyword evidence="10" id="KW-0067">ATP-binding</keyword>
<dbReference type="InterPro" id="IPR004529">
    <property type="entry name" value="Phe-tRNA-synth_IIc_asu"/>
</dbReference>
<dbReference type="InterPro" id="IPR045864">
    <property type="entry name" value="aa-tRNA-synth_II/BPL/LPL"/>
</dbReference>
<dbReference type="GO" id="GO:0046872">
    <property type="term" value="F:metal ion binding"/>
    <property type="evidence" value="ECO:0007669"/>
    <property type="project" value="UniProtKB-KW"/>
</dbReference>
<dbReference type="Pfam" id="PF01409">
    <property type="entry name" value="tRNA-synt_2d"/>
    <property type="match status" value="1"/>
</dbReference>
<dbReference type="PANTHER" id="PTHR11538:SF40">
    <property type="entry name" value="PHENYLALANINE--TRNA LIGASE ALPHA SUBUNIT"/>
    <property type="match status" value="1"/>
</dbReference>
<dbReference type="InterPro" id="IPR002319">
    <property type="entry name" value="Phenylalanyl-tRNA_Synthase"/>
</dbReference>
<dbReference type="InterPro" id="IPR040725">
    <property type="entry name" value="PheRS_DBD3"/>
</dbReference>
<protein>
    <recommendedName>
        <fullName evidence="16">Probable phenylalanine--tRNA ligase alpha subunit</fullName>
        <ecNumber evidence="5">6.1.1.20</ecNumber>
    </recommendedName>
    <alternativeName>
        <fullName evidence="14">Phenylalanyl-tRNA synthetase alpha subunit</fullName>
    </alternativeName>
</protein>
<dbReference type="Gene3D" id="3.30.1370.240">
    <property type="match status" value="1"/>
</dbReference>
<dbReference type="EC" id="6.1.1.20" evidence="5"/>
<proteinExistence type="inferred from homology"/>
<dbReference type="GO" id="GO:0005829">
    <property type="term" value="C:cytosol"/>
    <property type="evidence" value="ECO:0007669"/>
    <property type="project" value="TreeGrafter"/>
</dbReference>
<dbReference type="Gene3D" id="1.10.10.2320">
    <property type="match status" value="1"/>
</dbReference>
<reference evidence="18" key="1">
    <citation type="journal article" date="2024" name="BMC Genomics">
        <title>Functional annotation of a divergent genome using sequence and structure-based similarity.</title>
        <authorList>
            <person name="Svedberg D."/>
            <person name="Winiger R.R."/>
            <person name="Berg A."/>
            <person name="Sharma H."/>
            <person name="Tellgren-Roth C."/>
            <person name="Debrunner-Vossbrinck B.A."/>
            <person name="Vossbrinck C.R."/>
            <person name="Barandun J."/>
        </authorList>
    </citation>
    <scope>NUCLEOTIDE SEQUENCE</scope>
    <source>
        <strain evidence="18">Illinois isolate</strain>
    </source>
</reference>
<dbReference type="SUPFAM" id="SSF55681">
    <property type="entry name" value="Class II aaRS and biotin synthetases"/>
    <property type="match status" value="1"/>
</dbReference>
<evidence type="ECO:0000313" key="19">
    <source>
        <dbReference type="Proteomes" id="UP001334084"/>
    </source>
</evidence>
<dbReference type="GO" id="GO:0004826">
    <property type="term" value="F:phenylalanine-tRNA ligase activity"/>
    <property type="evidence" value="ECO:0007669"/>
    <property type="project" value="UniProtKB-EC"/>
</dbReference>
<evidence type="ECO:0000256" key="15">
    <source>
        <dbReference type="ARBA" id="ARBA00049255"/>
    </source>
</evidence>
<evidence type="ECO:0000256" key="9">
    <source>
        <dbReference type="ARBA" id="ARBA00022741"/>
    </source>
</evidence>
<evidence type="ECO:0000256" key="14">
    <source>
        <dbReference type="ARBA" id="ARBA00030612"/>
    </source>
</evidence>
<evidence type="ECO:0000256" key="8">
    <source>
        <dbReference type="ARBA" id="ARBA00022723"/>
    </source>
</evidence>
<sequence>MSLMEKILDSLKTHESITSVDLKVSAQEIFPVILSLTSKEIVSFTSDEELTYNLTDEGENILKNGSYEFVLYNLITEEGMDLDTLEKHKLGKVNAFKNKWIKKEGDRVYRNIDNITDTIRNMCQDIKNKIFNKDSIDILKKRKLIAQSKNVIYTIFKGPNFGINTDYITDLTAKMIISGEYKNMNFKPYNFNTKGIVPSQGGLHPLMKVREEIRKIFLEMGFFEMETNRFVESSFWNFDSLFQPQNHPSRDLQDTFFMKAPSKTQEIPKNYLEKIKKIHSLGDFESDGHFADWDIKEAEKNILRSHTTACSAKKMYELAQGEFKPTKMFSIDRVFRNEALDATHLAEFNQVEGLIVAKGLTLGNLMGYLKSFFEKLGITDIKYKPAFNPYTEPSMEVFGYHKGLGKWIEVGNSGMFRPEVLRPMGFDEDVRAIGFGLSLERPTMIKYGITNIRDLVGPKVDIDFIKKSEICYFK</sequence>
<evidence type="ECO:0000256" key="1">
    <source>
        <dbReference type="ARBA" id="ARBA00001946"/>
    </source>
</evidence>
<dbReference type="GO" id="GO:0000049">
    <property type="term" value="F:tRNA binding"/>
    <property type="evidence" value="ECO:0007669"/>
    <property type="project" value="InterPro"/>
</dbReference>
<keyword evidence="9" id="KW-0547">Nucleotide-binding</keyword>
<evidence type="ECO:0000256" key="6">
    <source>
        <dbReference type="ARBA" id="ARBA00022490"/>
    </source>
</evidence>
<keyword evidence="7 18" id="KW-0436">Ligase</keyword>
<dbReference type="CDD" id="cd00496">
    <property type="entry name" value="PheRS_alpha_core"/>
    <property type="match status" value="1"/>
</dbReference>